<feature type="domain" description="Glycosyl transferase family 1" evidence="2">
    <location>
        <begin position="213"/>
        <end position="359"/>
    </location>
</feature>
<dbReference type="Gene3D" id="3.40.50.2000">
    <property type="entry name" value="Glycogen Phosphorylase B"/>
    <property type="match status" value="1"/>
</dbReference>
<dbReference type="Pfam" id="PF00534">
    <property type="entry name" value="Glycos_transf_1"/>
    <property type="match status" value="1"/>
</dbReference>
<organism evidence="3 4">
    <name type="scientific">Delftia acidovorans</name>
    <name type="common">Pseudomonas acidovorans</name>
    <name type="synonym">Comamonas acidovorans</name>
    <dbReference type="NCBI Taxonomy" id="80866"/>
    <lineage>
        <taxon>Bacteria</taxon>
        <taxon>Pseudomonadati</taxon>
        <taxon>Pseudomonadota</taxon>
        <taxon>Betaproteobacteria</taxon>
        <taxon>Burkholderiales</taxon>
        <taxon>Comamonadaceae</taxon>
        <taxon>Delftia</taxon>
    </lineage>
</organism>
<dbReference type="FunFam" id="3.40.50.2000:FF:000119">
    <property type="entry name" value="Glycosyl transferase group 1"/>
    <property type="match status" value="1"/>
</dbReference>
<dbReference type="PANTHER" id="PTHR46401">
    <property type="entry name" value="GLYCOSYLTRANSFERASE WBBK-RELATED"/>
    <property type="match status" value="1"/>
</dbReference>
<proteinExistence type="predicted"/>
<dbReference type="PANTHER" id="PTHR46401:SF2">
    <property type="entry name" value="GLYCOSYLTRANSFERASE WBBK-RELATED"/>
    <property type="match status" value="1"/>
</dbReference>
<evidence type="ECO:0000259" key="2">
    <source>
        <dbReference type="Pfam" id="PF00534"/>
    </source>
</evidence>
<reference evidence="3 4" key="1">
    <citation type="submission" date="2020-12" db="EMBL/GenBank/DDBJ databases">
        <title>FDA dAtabase for Regulatory Grade micrObial Sequences (FDA-ARGOS): Supporting development and validation of Infectious Disease Dx tests.</title>
        <authorList>
            <person name="Sproer C."/>
            <person name="Gronow S."/>
            <person name="Severitt S."/>
            <person name="Schroder I."/>
            <person name="Tallon L."/>
            <person name="Sadzewicz L."/>
            <person name="Zhao X."/>
            <person name="Boylan J."/>
            <person name="Ott S."/>
            <person name="Bowen H."/>
            <person name="Vavikolanu K."/>
            <person name="Mehta A."/>
            <person name="Aluvathingal J."/>
            <person name="Nadendla S."/>
            <person name="Lowell S."/>
            <person name="Myers T."/>
            <person name="Yan Y."/>
            <person name="Sichtig H."/>
        </authorList>
    </citation>
    <scope>NUCLEOTIDE SEQUENCE [LARGE SCALE GENOMIC DNA]</scope>
    <source>
        <strain evidence="3 4">FDAARGOS_909</strain>
    </source>
</reference>
<dbReference type="GO" id="GO:0009103">
    <property type="term" value="P:lipopolysaccharide biosynthetic process"/>
    <property type="evidence" value="ECO:0007669"/>
    <property type="project" value="TreeGrafter"/>
</dbReference>
<name>A0A7T2VZZ7_DELAC</name>
<evidence type="ECO:0000313" key="4">
    <source>
        <dbReference type="Proteomes" id="UP000594778"/>
    </source>
</evidence>
<accession>A0A7T2VZZ7</accession>
<dbReference type="SUPFAM" id="SSF53756">
    <property type="entry name" value="UDP-Glycosyltransferase/glycogen phosphorylase"/>
    <property type="match status" value="1"/>
</dbReference>
<gene>
    <name evidence="3" type="ORF">I6G66_25570</name>
</gene>
<dbReference type="RefSeq" id="WP_197955123.1">
    <property type="nucleotide sequence ID" value="NZ_CP065668.1"/>
</dbReference>
<protein>
    <submittedName>
        <fullName evidence="3">Glycosyltransferase family 4 protein</fullName>
    </submittedName>
</protein>
<dbReference type="AlphaFoldDB" id="A0A7T2VZZ7"/>
<evidence type="ECO:0000256" key="1">
    <source>
        <dbReference type="ARBA" id="ARBA00022679"/>
    </source>
</evidence>
<dbReference type="CDD" id="cd03809">
    <property type="entry name" value="GT4_MtfB-like"/>
    <property type="match status" value="1"/>
</dbReference>
<evidence type="ECO:0000313" key="3">
    <source>
        <dbReference type="EMBL" id="QPS07610.1"/>
    </source>
</evidence>
<dbReference type="InterPro" id="IPR001296">
    <property type="entry name" value="Glyco_trans_1"/>
</dbReference>
<dbReference type="Proteomes" id="UP000594778">
    <property type="component" value="Chromosome"/>
</dbReference>
<dbReference type="EMBL" id="CP065668">
    <property type="protein sequence ID" value="QPS07610.1"/>
    <property type="molecule type" value="Genomic_DNA"/>
</dbReference>
<dbReference type="GO" id="GO:0016757">
    <property type="term" value="F:glycosyltransferase activity"/>
    <property type="evidence" value="ECO:0007669"/>
    <property type="project" value="InterPro"/>
</dbReference>
<sequence>MKLDVIFAADALRPPLTGIGRYTYELARRVRCHEDIERLRYFSSGRWVSDPLGAMETSDHVSISLNRKKAALRDRLAGSRIAVRVYERLAPAIFEWRLRGNEKSVYHSPNYIVPPFKGRTVSTVHDLSHIICPQFHPRARVEYMNMALGDSLARTNHVITVSETVRQEVLAHGLMPPEQVTAIHLAAGSDFFPHSSKMLEPAMTALGLRAGEYSLFVGTVEPRKNVERLVQAYGMLPERMRSDWPLVIAGARGWNSDSIHACIEKAQAQGWARYISYVDQSWLPALYAGARLMAYPSLYEGFGLPIVEALASGTPVLTSRVSCMPEVAGGAAWLVDPLDLEEISHGLEVCLADERWQEQARALGLARSAQFSWEKCAERTVGIYARVAQLV</sequence>
<keyword evidence="1 3" id="KW-0808">Transferase</keyword>